<dbReference type="InterPro" id="IPR045781">
    <property type="entry name" value="SxtJ"/>
</dbReference>
<dbReference type="KEGG" id="gph:GEMMAAP_04420"/>
<evidence type="ECO:0000256" key="1">
    <source>
        <dbReference type="SAM" id="MobiDB-lite"/>
    </source>
</evidence>
<feature type="compositionally biased region" description="Basic and acidic residues" evidence="1">
    <location>
        <begin position="1"/>
        <end position="11"/>
    </location>
</feature>
<feature type="transmembrane region" description="Helical" evidence="2">
    <location>
        <begin position="26"/>
        <end position="45"/>
    </location>
</feature>
<feature type="transmembrane region" description="Helical" evidence="2">
    <location>
        <begin position="92"/>
        <end position="109"/>
    </location>
</feature>
<dbReference type="AlphaFoldDB" id="A0A143BIM0"/>
<organism evidence="3 4">
    <name type="scientific">Gemmatimonas phototrophica</name>
    <dbReference type="NCBI Taxonomy" id="1379270"/>
    <lineage>
        <taxon>Bacteria</taxon>
        <taxon>Pseudomonadati</taxon>
        <taxon>Gemmatimonadota</taxon>
        <taxon>Gemmatimonadia</taxon>
        <taxon>Gemmatimonadales</taxon>
        <taxon>Gemmatimonadaceae</taxon>
        <taxon>Gemmatimonas</taxon>
    </lineage>
</organism>
<evidence type="ECO:0008006" key="5">
    <source>
        <dbReference type="Google" id="ProtNLM"/>
    </source>
</evidence>
<gene>
    <name evidence="3" type="ORF">GEMMAAP_04420</name>
</gene>
<keyword evidence="2" id="KW-1133">Transmembrane helix</keyword>
<dbReference type="Pfam" id="PF19588">
    <property type="entry name" value="SxtJ"/>
    <property type="match status" value="1"/>
</dbReference>
<feature type="region of interest" description="Disordered" evidence="1">
    <location>
        <begin position="1"/>
        <end position="22"/>
    </location>
</feature>
<evidence type="ECO:0000313" key="4">
    <source>
        <dbReference type="Proteomes" id="UP000076404"/>
    </source>
</evidence>
<evidence type="ECO:0000313" key="3">
    <source>
        <dbReference type="EMBL" id="AMW04284.1"/>
    </source>
</evidence>
<accession>A0A143BIM0</accession>
<reference evidence="3 4" key="1">
    <citation type="journal article" date="2014" name="Proc. Natl. Acad. Sci. U.S.A.">
        <title>Functional type 2 photosynthetic reaction centers found in the rare bacterial phylum Gemmatimonadetes.</title>
        <authorList>
            <person name="Zeng Y."/>
            <person name="Feng F."/>
            <person name="Medova H."/>
            <person name="Dean J."/>
            <person name="Koblizek M."/>
        </authorList>
    </citation>
    <scope>NUCLEOTIDE SEQUENCE [LARGE SCALE GENOMIC DNA]</scope>
    <source>
        <strain evidence="3 4">AP64</strain>
    </source>
</reference>
<dbReference type="Proteomes" id="UP000076404">
    <property type="component" value="Chromosome"/>
</dbReference>
<keyword evidence="2" id="KW-0472">Membrane</keyword>
<name>A0A143BIM0_9BACT</name>
<keyword evidence="2" id="KW-0812">Transmembrane</keyword>
<proteinExistence type="predicted"/>
<reference evidence="3 4" key="2">
    <citation type="journal article" date="2016" name="Environ. Microbiol. Rep.">
        <title>Metagenomic evidence for the presence of phototrophic Gemmatimonadetes bacteria in diverse environments.</title>
        <authorList>
            <person name="Zeng Y."/>
            <person name="Baumbach J."/>
            <person name="Barbosa E.G."/>
            <person name="Azevedo V."/>
            <person name="Zhang C."/>
            <person name="Koblizek M."/>
        </authorList>
    </citation>
    <scope>NUCLEOTIDE SEQUENCE [LARGE SCALE GENOMIC DNA]</scope>
    <source>
        <strain evidence="3 4">AP64</strain>
    </source>
</reference>
<keyword evidence="4" id="KW-1185">Reference proteome</keyword>
<dbReference type="EMBL" id="CP011454">
    <property type="protein sequence ID" value="AMW04284.1"/>
    <property type="molecule type" value="Genomic_DNA"/>
</dbReference>
<dbReference type="STRING" id="1379270.GEMMAAP_04420"/>
<evidence type="ECO:0000256" key="2">
    <source>
        <dbReference type="SAM" id="Phobius"/>
    </source>
</evidence>
<dbReference type="eggNOG" id="ENOG5031JYI">
    <property type="taxonomic scope" value="Bacteria"/>
</dbReference>
<feature type="transmembrane region" description="Helical" evidence="2">
    <location>
        <begin position="52"/>
        <end position="72"/>
    </location>
</feature>
<protein>
    <recommendedName>
        <fullName evidence="5">SxtJ</fullName>
    </recommendedName>
</protein>
<sequence>MDHQMKERTADRMTASADSVPSPRRFGLTLGPALLVVAAVAWWRAALGAAQGVAAVGLLLVTAGLLAPTVLAPLSRGWMAFGHLLGRVTTPLFFTLLWVVAFVPIGLLRRTFSRSPLARDPEALSYWVPRPPIAPDVARASMERQF</sequence>